<comment type="caution">
    <text evidence="2">The sequence shown here is derived from an EMBL/GenBank/DDBJ whole genome shotgun (WGS) entry which is preliminary data.</text>
</comment>
<proteinExistence type="predicted"/>
<gene>
    <name evidence="2" type="ORF">Tci_882140</name>
</gene>
<protein>
    <submittedName>
        <fullName evidence="2">Uncharacterized protein</fullName>
    </submittedName>
</protein>
<accession>A0A699TL91</accession>
<dbReference type="AlphaFoldDB" id="A0A699TL91"/>
<feature type="compositionally biased region" description="Basic residues" evidence="1">
    <location>
        <begin position="167"/>
        <end position="182"/>
    </location>
</feature>
<evidence type="ECO:0000256" key="1">
    <source>
        <dbReference type="SAM" id="MobiDB-lite"/>
    </source>
</evidence>
<feature type="non-terminal residue" evidence="2">
    <location>
        <position position="182"/>
    </location>
</feature>
<sequence>HKGKGISFHFPSEEANAGSSHLSQREHIHKDPAESSTDFDVDAKGWRTTHNHWKQRDNKQEKNEIMKSDPKNEIHIKHLGNSAKTSSRMCYQPNENESGINTQTESSISRNRGKRPISCIEDSVGQHSTITSKRKQRDIKQQKIETVQRNQNNGIEIIDLDDSPITSKRKQRGIKQQKIKTV</sequence>
<feature type="non-terminal residue" evidence="2">
    <location>
        <position position="1"/>
    </location>
</feature>
<feature type="region of interest" description="Disordered" evidence="1">
    <location>
        <begin position="1"/>
        <end position="113"/>
    </location>
</feature>
<feature type="compositionally biased region" description="Basic and acidic residues" evidence="1">
    <location>
        <begin position="54"/>
        <end position="76"/>
    </location>
</feature>
<dbReference type="EMBL" id="BKCJ011250524">
    <property type="protein sequence ID" value="GFD10171.1"/>
    <property type="molecule type" value="Genomic_DNA"/>
</dbReference>
<feature type="compositionally biased region" description="Basic and acidic residues" evidence="1">
    <location>
        <begin position="23"/>
        <end position="33"/>
    </location>
</feature>
<feature type="compositionally biased region" description="Polar residues" evidence="1">
    <location>
        <begin position="82"/>
        <end position="110"/>
    </location>
</feature>
<reference evidence="2" key="1">
    <citation type="journal article" date="2019" name="Sci. Rep.">
        <title>Draft genome of Tanacetum cinerariifolium, the natural source of mosquito coil.</title>
        <authorList>
            <person name="Yamashiro T."/>
            <person name="Shiraishi A."/>
            <person name="Satake H."/>
            <person name="Nakayama K."/>
        </authorList>
    </citation>
    <scope>NUCLEOTIDE SEQUENCE</scope>
</reference>
<name>A0A699TL91_TANCI</name>
<evidence type="ECO:0000313" key="2">
    <source>
        <dbReference type="EMBL" id="GFD10171.1"/>
    </source>
</evidence>
<feature type="region of interest" description="Disordered" evidence="1">
    <location>
        <begin position="154"/>
        <end position="182"/>
    </location>
</feature>
<organism evidence="2">
    <name type="scientific">Tanacetum cinerariifolium</name>
    <name type="common">Dalmatian daisy</name>
    <name type="synonym">Chrysanthemum cinerariifolium</name>
    <dbReference type="NCBI Taxonomy" id="118510"/>
    <lineage>
        <taxon>Eukaryota</taxon>
        <taxon>Viridiplantae</taxon>
        <taxon>Streptophyta</taxon>
        <taxon>Embryophyta</taxon>
        <taxon>Tracheophyta</taxon>
        <taxon>Spermatophyta</taxon>
        <taxon>Magnoliopsida</taxon>
        <taxon>eudicotyledons</taxon>
        <taxon>Gunneridae</taxon>
        <taxon>Pentapetalae</taxon>
        <taxon>asterids</taxon>
        <taxon>campanulids</taxon>
        <taxon>Asterales</taxon>
        <taxon>Asteraceae</taxon>
        <taxon>Asteroideae</taxon>
        <taxon>Anthemideae</taxon>
        <taxon>Anthemidinae</taxon>
        <taxon>Tanacetum</taxon>
    </lineage>
</organism>